<evidence type="ECO:0000313" key="3">
    <source>
        <dbReference type="Proteomes" id="UP000320421"/>
    </source>
</evidence>
<accession>A0A517PN60</accession>
<dbReference type="GO" id="GO:0002949">
    <property type="term" value="P:tRNA threonylcarbamoyladenosine modification"/>
    <property type="evidence" value="ECO:0007669"/>
    <property type="project" value="InterPro"/>
</dbReference>
<sequence>MYLISVSVENSEFYLGIETSGRSGSIAICRPGQEIAPVSLQQQGRKHAQTLVSEVRKLLDQLEIAPQQIAGIGVSRGPGSFTGLRIGITFAKTFGYVTGAPVHGIDTFAAIALSCPTEISETYVISNAQRGDLFVGRYVRNSTGEWQQTVPIHLQDIHEFSSALQPGETVCGPGIDLLDQGSLPEIRIEDFPRQTLASQVAELTATLLQQETPPASEVWNLTPFYLRKSAAEEKWDAQHNQ</sequence>
<reference evidence="2 3" key="1">
    <citation type="submission" date="2019-02" db="EMBL/GenBank/DDBJ databases">
        <title>Deep-cultivation of Planctomycetes and their phenomic and genomic characterization uncovers novel biology.</title>
        <authorList>
            <person name="Wiegand S."/>
            <person name="Jogler M."/>
            <person name="Boedeker C."/>
            <person name="Pinto D."/>
            <person name="Vollmers J."/>
            <person name="Rivas-Marin E."/>
            <person name="Kohn T."/>
            <person name="Peeters S.H."/>
            <person name="Heuer A."/>
            <person name="Rast P."/>
            <person name="Oberbeckmann S."/>
            <person name="Bunk B."/>
            <person name="Jeske O."/>
            <person name="Meyerdierks A."/>
            <person name="Storesund J.E."/>
            <person name="Kallscheuer N."/>
            <person name="Luecker S."/>
            <person name="Lage O.M."/>
            <person name="Pohl T."/>
            <person name="Merkel B.J."/>
            <person name="Hornburger P."/>
            <person name="Mueller R.-W."/>
            <person name="Bruemmer F."/>
            <person name="Labrenz M."/>
            <person name="Spormann A.M."/>
            <person name="Op den Camp H."/>
            <person name="Overmann J."/>
            <person name="Amann R."/>
            <person name="Jetten M.S.M."/>
            <person name="Mascher T."/>
            <person name="Medema M.H."/>
            <person name="Devos D.P."/>
            <person name="Kaster A.-K."/>
            <person name="Ovreas L."/>
            <person name="Rohde M."/>
            <person name="Galperin M.Y."/>
            <person name="Jogler C."/>
        </authorList>
    </citation>
    <scope>NUCLEOTIDE SEQUENCE [LARGE SCALE GENOMIC DNA]</scope>
    <source>
        <strain evidence="2 3">HG66A1</strain>
    </source>
</reference>
<dbReference type="InterPro" id="IPR043129">
    <property type="entry name" value="ATPase_NBD"/>
</dbReference>
<dbReference type="InterPro" id="IPR022496">
    <property type="entry name" value="T6A_TsaB"/>
</dbReference>
<proteinExistence type="predicted"/>
<feature type="domain" description="Gcp-like" evidence="1">
    <location>
        <begin position="44"/>
        <end position="139"/>
    </location>
</feature>
<name>A0A517PN60_9PLAN</name>
<gene>
    <name evidence="2" type="primary">tsaB</name>
    <name evidence="2" type="ORF">HG66A1_25770</name>
</gene>
<evidence type="ECO:0000259" key="1">
    <source>
        <dbReference type="Pfam" id="PF00814"/>
    </source>
</evidence>
<dbReference type="SUPFAM" id="SSF53067">
    <property type="entry name" value="Actin-like ATPase domain"/>
    <property type="match status" value="1"/>
</dbReference>
<dbReference type="OrthoDB" id="9784166at2"/>
<dbReference type="Pfam" id="PF00814">
    <property type="entry name" value="TsaD"/>
    <property type="match status" value="1"/>
</dbReference>
<dbReference type="PANTHER" id="PTHR11735">
    <property type="entry name" value="TRNA N6-ADENOSINE THREONYLCARBAMOYLTRANSFERASE"/>
    <property type="match status" value="1"/>
</dbReference>
<dbReference type="PANTHER" id="PTHR11735:SF11">
    <property type="entry name" value="TRNA THREONYLCARBAMOYLADENOSINE BIOSYNTHESIS PROTEIN TSAB"/>
    <property type="match status" value="1"/>
</dbReference>
<dbReference type="AlphaFoldDB" id="A0A517PN60"/>
<dbReference type="InterPro" id="IPR000905">
    <property type="entry name" value="Gcp-like_dom"/>
</dbReference>
<dbReference type="Gene3D" id="3.30.420.40">
    <property type="match status" value="2"/>
</dbReference>
<dbReference type="Proteomes" id="UP000320421">
    <property type="component" value="Chromosome"/>
</dbReference>
<evidence type="ECO:0000313" key="2">
    <source>
        <dbReference type="EMBL" id="QDT20788.1"/>
    </source>
</evidence>
<dbReference type="EMBL" id="CP036266">
    <property type="protein sequence ID" value="QDT20788.1"/>
    <property type="molecule type" value="Genomic_DNA"/>
</dbReference>
<protein>
    <submittedName>
        <fullName evidence="2">tRNA threonylcarbamoyladenosine biosynthesis protein TsaB</fullName>
    </submittedName>
</protein>
<organism evidence="2 3">
    <name type="scientific">Gimesia chilikensis</name>
    <dbReference type="NCBI Taxonomy" id="2605989"/>
    <lineage>
        <taxon>Bacteria</taxon>
        <taxon>Pseudomonadati</taxon>
        <taxon>Planctomycetota</taxon>
        <taxon>Planctomycetia</taxon>
        <taxon>Planctomycetales</taxon>
        <taxon>Planctomycetaceae</taxon>
        <taxon>Gimesia</taxon>
    </lineage>
</organism>
<keyword evidence="3" id="KW-1185">Reference proteome</keyword>
<dbReference type="GO" id="GO:0005829">
    <property type="term" value="C:cytosol"/>
    <property type="evidence" value="ECO:0007669"/>
    <property type="project" value="TreeGrafter"/>
</dbReference>
<dbReference type="NCBIfam" id="TIGR03725">
    <property type="entry name" value="T6A_YeaZ"/>
    <property type="match status" value="1"/>
</dbReference>